<feature type="domain" description="ABC-three component systems C-terminal" evidence="1">
    <location>
        <begin position="201"/>
        <end position="400"/>
    </location>
</feature>
<dbReference type="InterPro" id="IPR046916">
    <property type="entry name" value="ABC-3C_CTD4"/>
</dbReference>
<evidence type="ECO:0000313" key="3">
    <source>
        <dbReference type="Proteomes" id="UP000466586"/>
    </source>
</evidence>
<sequence>MIADQLKHFAVQVNKGSGCIFQPDTTEYTYILTVKHNIEKVEGKPEVRTLLPVDQIRVIRTGAGEAEPLAIQAVLAHPGIDIAILVANYIGAVPYELTHARPEREEKMKVYGYPKMAAEAAVTSTDIPCQCNLEHVPGVNYEVVADVAAHTFENKAAAYITGFSGSGVFYIAGDRLILKGIFPALHNPAAALNKLLVFYTALFHELAVAKGYAGMLTAGMKSFAAHRKDALNSLDKPIRKSVRAHMDNIVGSAITPLALAEHFKGNLQVPYQASYLNIVNNPRLWKSWIELLTFLDVATDNPDYTLQVFLRNVRLYYSPDKLIIDEMIKAFLTDTKSMDSIEDNSIVVFSGDQPSAKKYLNKAKVKKIVKSIYEADIENMQVDHPDLAKNFCCIDIAHFADKVAEIETSLQPEEIRELVRQEVLKILDYGNH</sequence>
<protein>
    <recommendedName>
        <fullName evidence="1">ABC-three component systems C-terminal domain-containing protein</fullName>
    </recommendedName>
</protein>
<reference evidence="2 3" key="1">
    <citation type="submission" date="2019-11" db="EMBL/GenBank/DDBJ databases">
        <title>Pedobacter sp. HMF7647 Genome sequencing and assembly.</title>
        <authorList>
            <person name="Kang H."/>
            <person name="Kim H."/>
            <person name="Joh K."/>
        </authorList>
    </citation>
    <scope>NUCLEOTIDE SEQUENCE [LARGE SCALE GENOMIC DNA]</scope>
    <source>
        <strain evidence="2 3">HMF7647</strain>
    </source>
</reference>
<evidence type="ECO:0000313" key="2">
    <source>
        <dbReference type="EMBL" id="MXV51923.1"/>
    </source>
</evidence>
<organism evidence="2 3">
    <name type="scientific">Hufsiella arboris</name>
    <dbReference type="NCBI Taxonomy" id="2695275"/>
    <lineage>
        <taxon>Bacteria</taxon>
        <taxon>Pseudomonadati</taxon>
        <taxon>Bacteroidota</taxon>
        <taxon>Sphingobacteriia</taxon>
        <taxon>Sphingobacteriales</taxon>
        <taxon>Sphingobacteriaceae</taxon>
        <taxon>Hufsiella</taxon>
    </lineage>
</organism>
<name>A0A7K1YBH3_9SPHI</name>
<dbReference type="EMBL" id="WVHT01000006">
    <property type="protein sequence ID" value="MXV51923.1"/>
    <property type="molecule type" value="Genomic_DNA"/>
</dbReference>
<dbReference type="AlphaFoldDB" id="A0A7K1YBH3"/>
<keyword evidence="3" id="KW-1185">Reference proteome</keyword>
<gene>
    <name evidence="2" type="ORF">GS399_13150</name>
</gene>
<proteinExistence type="predicted"/>
<dbReference type="RefSeq" id="WP_160845109.1">
    <property type="nucleotide sequence ID" value="NZ_WVHT01000006.1"/>
</dbReference>
<dbReference type="InterPro" id="IPR009003">
    <property type="entry name" value="Peptidase_S1_PA"/>
</dbReference>
<dbReference type="SUPFAM" id="SSF50494">
    <property type="entry name" value="Trypsin-like serine proteases"/>
    <property type="match status" value="1"/>
</dbReference>
<accession>A0A7K1YBH3</accession>
<dbReference type="Pfam" id="PF20280">
    <property type="entry name" value="CTD4"/>
    <property type="match status" value="1"/>
</dbReference>
<comment type="caution">
    <text evidence="2">The sequence shown here is derived from an EMBL/GenBank/DDBJ whole genome shotgun (WGS) entry which is preliminary data.</text>
</comment>
<dbReference type="Proteomes" id="UP000466586">
    <property type="component" value="Unassembled WGS sequence"/>
</dbReference>
<evidence type="ECO:0000259" key="1">
    <source>
        <dbReference type="Pfam" id="PF20280"/>
    </source>
</evidence>